<evidence type="ECO:0000313" key="1">
    <source>
        <dbReference type="EMBL" id="KAA6184103.1"/>
    </source>
</evidence>
<dbReference type="EMBL" id="VWXX01000024">
    <property type="protein sequence ID" value="KAA6184103.1"/>
    <property type="molecule type" value="Genomic_DNA"/>
</dbReference>
<evidence type="ECO:0000313" key="2">
    <source>
        <dbReference type="Proteomes" id="UP000322981"/>
    </source>
</evidence>
<gene>
    <name evidence="1" type="ORF">F2Q65_13610</name>
</gene>
<dbReference type="RefSeq" id="WP_150093957.1">
    <property type="nucleotide sequence ID" value="NZ_JBFUOH010000053.1"/>
</dbReference>
<organism evidence="1 2">
    <name type="scientific">Thiohalocapsa marina</name>
    <dbReference type="NCBI Taxonomy" id="424902"/>
    <lineage>
        <taxon>Bacteria</taxon>
        <taxon>Pseudomonadati</taxon>
        <taxon>Pseudomonadota</taxon>
        <taxon>Gammaproteobacteria</taxon>
        <taxon>Chromatiales</taxon>
        <taxon>Chromatiaceae</taxon>
        <taxon>Thiohalocapsa</taxon>
    </lineage>
</organism>
<dbReference type="Proteomes" id="UP000322981">
    <property type="component" value="Unassembled WGS sequence"/>
</dbReference>
<keyword evidence="2" id="KW-1185">Reference proteome</keyword>
<dbReference type="AlphaFoldDB" id="A0A5M8FGV5"/>
<comment type="caution">
    <text evidence="1">The sequence shown here is derived from an EMBL/GenBank/DDBJ whole genome shotgun (WGS) entry which is preliminary data.</text>
</comment>
<name>A0A5M8FGV5_9GAMM</name>
<sequence length="87" mass="9588">MDAKQVLAAAELEHTAAREAYSLAQRRWDGESARTVQAGMQSAANILERSLSATADVMHAHGSRRYEPQDRGFVEHLFAVQYASRAA</sequence>
<protein>
    <submittedName>
        <fullName evidence="1">Uncharacterized protein</fullName>
    </submittedName>
</protein>
<reference evidence="1 2" key="1">
    <citation type="submission" date="2019-09" db="EMBL/GenBank/DDBJ databases">
        <title>Whole-genome sequence of the purple sulfur bacterium Thiohalocapsa marina DSM 19078.</title>
        <authorList>
            <person name="Kyndt J.A."/>
            <person name="Meyer T.E."/>
        </authorList>
    </citation>
    <scope>NUCLEOTIDE SEQUENCE [LARGE SCALE GENOMIC DNA]</scope>
    <source>
        <strain evidence="1 2">DSM 19078</strain>
    </source>
</reference>
<proteinExistence type="predicted"/>
<accession>A0A5M8FGV5</accession>